<comment type="subcellular location">
    <subcellularLocation>
        <location evidence="1">Membrane</location>
        <topology evidence="1">Multi-pass membrane protein</topology>
    </subcellularLocation>
</comment>
<evidence type="ECO:0000256" key="3">
    <source>
        <dbReference type="ARBA" id="ARBA00022692"/>
    </source>
</evidence>
<keyword evidence="5 6" id="KW-0472">Membrane</keyword>
<evidence type="ECO:0000256" key="1">
    <source>
        <dbReference type="ARBA" id="ARBA00004141"/>
    </source>
</evidence>
<dbReference type="RefSeq" id="WP_116558396.1">
    <property type="nucleotide sequence ID" value="NZ_QDKM01000004.1"/>
</dbReference>
<evidence type="ECO:0000259" key="7">
    <source>
        <dbReference type="Pfam" id="PF00892"/>
    </source>
</evidence>
<feature type="transmembrane region" description="Helical" evidence="6">
    <location>
        <begin position="208"/>
        <end position="228"/>
    </location>
</feature>
<evidence type="ECO:0000313" key="8">
    <source>
        <dbReference type="EMBL" id="PVH28564.1"/>
    </source>
</evidence>
<reference evidence="8 9" key="1">
    <citation type="submission" date="2018-04" db="EMBL/GenBank/DDBJ databases">
        <title>Pararhodobacter oceanense sp. nov., isolated from marine intertidal sediment.</title>
        <authorList>
            <person name="Wang X.-L."/>
            <person name="Du Z.-J."/>
        </authorList>
    </citation>
    <scope>NUCLEOTIDE SEQUENCE [LARGE SCALE GENOMIC DNA]</scope>
    <source>
        <strain evidence="8 9">AM505</strain>
    </source>
</reference>
<protein>
    <submittedName>
        <fullName evidence="8">EamA family transporter</fullName>
    </submittedName>
</protein>
<evidence type="ECO:0000256" key="4">
    <source>
        <dbReference type="ARBA" id="ARBA00022989"/>
    </source>
</evidence>
<dbReference type="OrthoDB" id="7165334at2"/>
<proteinExistence type="inferred from homology"/>
<dbReference type="PANTHER" id="PTHR22911">
    <property type="entry name" value="ACYL-MALONYL CONDENSING ENZYME-RELATED"/>
    <property type="match status" value="1"/>
</dbReference>
<evidence type="ECO:0000313" key="9">
    <source>
        <dbReference type="Proteomes" id="UP000245911"/>
    </source>
</evidence>
<dbReference type="AlphaFoldDB" id="A0A2T8HSY4"/>
<gene>
    <name evidence="8" type="ORF">DDE20_10170</name>
</gene>
<dbReference type="Proteomes" id="UP000245911">
    <property type="component" value="Unassembled WGS sequence"/>
</dbReference>
<dbReference type="EMBL" id="QDKM01000004">
    <property type="protein sequence ID" value="PVH28564.1"/>
    <property type="molecule type" value="Genomic_DNA"/>
</dbReference>
<feature type="transmembrane region" description="Helical" evidence="6">
    <location>
        <begin position="262"/>
        <end position="280"/>
    </location>
</feature>
<feature type="transmembrane region" description="Helical" evidence="6">
    <location>
        <begin position="147"/>
        <end position="165"/>
    </location>
</feature>
<keyword evidence="9" id="KW-1185">Reference proteome</keyword>
<accession>A0A2T8HSY4</accession>
<dbReference type="Gene3D" id="1.10.3730.20">
    <property type="match status" value="2"/>
</dbReference>
<evidence type="ECO:0000256" key="6">
    <source>
        <dbReference type="SAM" id="Phobius"/>
    </source>
</evidence>
<name>A0A2T8HSY4_9RHOB</name>
<sequence>MNTLRGPMFMVLSMAGFAAEDALIKGLALRVPIGQIGLFLGFGGALVFGIMAYVQGYSLFDRKALRGAVFLRTFAELFAVIFMLLSISMAPLSVVTAVLQAMPLTVTLAAAVFLREPVGWRRWSAIVIGFAGVMMIVRPGASGFDPYVLLPLGAVVALTVRDLATRNVPATVASSQVSGWGFAAAIPGGVILLLLRGDPLIVPTALDWGLQALTLLAGILGYITLVLATRVGDIGLTMPFRYSRLVFGMLIGVIVFGERPDLLTLIGAFLIVAAGLYTLMREMRLRRSVTRA</sequence>
<dbReference type="InterPro" id="IPR000620">
    <property type="entry name" value="EamA_dom"/>
</dbReference>
<dbReference type="SUPFAM" id="SSF103481">
    <property type="entry name" value="Multidrug resistance efflux transporter EmrE"/>
    <property type="match status" value="2"/>
</dbReference>
<feature type="domain" description="EamA" evidence="7">
    <location>
        <begin position="5"/>
        <end position="137"/>
    </location>
</feature>
<organism evidence="8 9">
    <name type="scientific">Pararhodobacter oceanensis</name>
    <dbReference type="NCBI Taxonomy" id="2172121"/>
    <lineage>
        <taxon>Bacteria</taxon>
        <taxon>Pseudomonadati</taxon>
        <taxon>Pseudomonadota</taxon>
        <taxon>Alphaproteobacteria</taxon>
        <taxon>Rhodobacterales</taxon>
        <taxon>Paracoccaceae</taxon>
        <taxon>Pararhodobacter</taxon>
    </lineage>
</organism>
<feature type="transmembrane region" description="Helical" evidence="6">
    <location>
        <begin position="94"/>
        <end position="114"/>
    </location>
</feature>
<comment type="caution">
    <text evidence="8">The sequence shown here is derived from an EMBL/GenBank/DDBJ whole genome shotgun (WGS) entry which is preliminary data.</text>
</comment>
<dbReference type="GO" id="GO:0016020">
    <property type="term" value="C:membrane"/>
    <property type="evidence" value="ECO:0007669"/>
    <property type="project" value="UniProtKB-SubCell"/>
</dbReference>
<feature type="domain" description="EamA" evidence="7">
    <location>
        <begin position="148"/>
        <end position="274"/>
    </location>
</feature>
<dbReference type="Pfam" id="PF00892">
    <property type="entry name" value="EamA"/>
    <property type="match status" value="2"/>
</dbReference>
<keyword evidence="4 6" id="KW-1133">Transmembrane helix</keyword>
<comment type="similarity">
    <text evidence="2">Belongs to the drug/metabolite transporter (DMT) superfamily. 10 TMS drug/metabolite exporter (DME) (TC 2.A.7.3) family.</text>
</comment>
<feature type="transmembrane region" description="Helical" evidence="6">
    <location>
        <begin position="123"/>
        <end position="141"/>
    </location>
</feature>
<evidence type="ECO:0000256" key="5">
    <source>
        <dbReference type="ARBA" id="ARBA00023136"/>
    </source>
</evidence>
<evidence type="ECO:0000256" key="2">
    <source>
        <dbReference type="ARBA" id="ARBA00009853"/>
    </source>
</evidence>
<feature type="transmembrane region" description="Helical" evidence="6">
    <location>
        <begin position="240"/>
        <end position="256"/>
    </location>
</feature>
<dbReference type="PANTHER" id="PTHR22911:SF6">
    <property type="entry name" value="SOLUTE CARRIER FAMILY 35 MEMBER G1"/>
    <property type="match status" value="1"/>
</dbReference>
<feature type="transmembrane region" description="Helical" evidence="6">
    <location>
        <begin position="69"/>
        <end position="88"/>
    </location>
</feature>
<dbReference type="InterPro" id="IPR037185">
    <property type="entry name" value="EmrE-like"/>
</dbReference>
<feature type="transmembrane region" description="Helical" evidence="6">
    <location>
        <begin position="177"/>
        <end position="196"/>
    </location>
</feature>
<keyword evidence="3 6" id="KW-0812">Transmembrane</keyword>
<feature type="transmembrane region" description="Helical" evidence="6">
    <location>
        <begin position="36"/>
        <end position="57"/>
    </location>
</feature>